<evidence type="ECO:0000313" key="2">
    <source>
        <dbReference type="Proteomes" id="UP000435138"/>
    </source>
</evidence>
<proteinExistence type="predicted"/>
<gene>
    <name evidence="1" type="ORF">GAO09_00740</name>
</gene>
<dbReference type="Proteomes" id="UP000435138">
    <property type="component" value="Unassembled WGS sequence"/>
</dbReference>
<sequence length="90" mass="10097">MDYITLRIIVRRLSRGGRLREIVSRTNRYGNEGIACKSNAQVCYASSAAVPRRSECSTRQEMSAKKQPFKMVLGCRVSAARSENYPPLNA</sequence>
<dbReference type="AlphaFoldDB" id="A0A6A8A6X9"/>
<organism evidence="1 2">
    <name type="scientific">Endobacterium cereale</name>
    <dbReference type="NCBI Taxonomy" id="2663029"/>
    <lineage>
        <taxon>Bacteria</taxon>
        <taxon>Pseudomonadati</taxon>
        <taxon>Pseudomonadota</taxon>
        <taxon>Alphaproteobacteria</taxon>
        <taxon>Hyphomicrobiales</taxon>
        <taxon>Rhizobiaceae</taxon>
        <taxon>Endobacterium</taxon>
    </lineage>
</organism>
<reference evidence="1 2" key="1">
    <citation type="submission" date="2019-11" db="EMBL/GenBank/DDBJ databases">
        <title>Genome analysis of Rhizobacterium cereale a novel genus and species isolated from maize roots in North Spain.</title>
        <authorList>
            <person name="Menendez E."/>
            <person name="Flores-Felix J.D."/>
            <person name="Ramirez-Bahena M.-H."/>
            <person name="Igual J.M."/>
            <person name="Garcia-Fraile P."/>
            <person name="Peix A."/>
            <person name="Velazquez E."/>
        </authorList>
    </citation>
    <scope>NUCLEOTIDE SEQUENCE [LARGE SCALE GENOMIC DNA]</scope>
    <source>
        <strain evidence="1 2">RZME27</strain>
    </source>
</reference>
<protein>
    <submittedName>
        <fullName evidence="1">Uncharacterized protein</fullName>
    </submittedName>
</protein>
<comment type="caution">
    <text evidence="1">The sequence shown here is derived from an EMBL/GenBank/DDBJ whole genome shotgun (WGS) entry which is preliminary data.</text>
</comment>
<name>A0A6A8A6X9_9HYPH</name>
<accession>A0A6A8A6X9</accession>
<keyword evidence="2" id="KW-1185">Reference proteome</keyword>
<evidence type="ECO:0000313" key="1">
    <source>
        <dbReference type="EMBL" id="MQY44601.1"/>
    </source>
</evidence>
<dbReference type="EMBL" id="WIXI01000022">
    <property type="protein sequence ID" value="MQY44601.1"/>
    <property type="molecule type" value="Genomic_DNA"/>
</dbReference>
<dbReference type="RefSeq" id="WP_153352163.1">
    <property type="nucleotide sequence ID" value="NZ_JAYKOO010000001.1"/>
</dbReference>